<comment type="caution">
    <text evidence="1">The sequence shown here is derived from an EMBL/GenBank/DDBJ whole genome shotgun (WGS) entry which is preliminary data.</text>
</comment>
<dbReference type="Proteomes" id="UP001139887">
    <property type="component" value="Unassembled WGS sequence"/>
</dbReference>
<dbReference type="SUPFAM" id="SSF52540">
    <property type="entry name" value="P-loop containing nucleoside triphosphate hydrolases"/>
    <property type="match status" value="1"/>
</dbReference>
<evidence type="ECO:0000313" key="1">
    <source>
        <dbReference type="EMBL" id="KAJ2845183.1"/>
    </source>
</evidence>
<protein>
    <submittedName>
        <fullName evidence="1">Uncharacterized protein</fullName>
    </submittedName>
</protein>
<dbReference type="AlphaFoldDB" id="A0A9W8I9V9"/>
<name>A0A9W8I9V9_9FUNG</name>
<keyword evidence="2" id="KW-1185">Reference proteome</keyword>
<organism evidence="1 2">
    <name type="scientific">Coemansia brasiliensis</name>
    <dbReference type="NCBI Taxonomy" id="2650707"/>
    <lineage>
        <taxon>Eukaryota</taxon>
        <taxon>Fungi</taxon>
        <taxon>Fungi incertae sedis</taxon>
        <taxon>Zoopagomycota</taxon>
        <taxon>Kickxellomycotina</taxon>
        <taxon>Kickxellomycetes</taxon>
        <taxon>Kickxellales</taxon>
        <taxon>Kickxellaceae</taxon>
        <taxon>Coemansia</taxon>
    </lineage>
</organism>
<dbReference type="InterPro" id="IPR027417">
    <property type="entry name" value="P-loop_NTPase"/>
</dbReference>
<dbReference type="EMBL" id="JANBUW010000870">
    <property type="protein sequence ID" value="KAJ2845183.1"/>
    <property type="molecule type" value="Genomic_DNA"/>
</dbReference>
<reference evidence="1" key="1">
    <citation type="submission" date="2022-07" db="EMBL/GenBank/DDBJ databases">
        <title>Phylogenomic reconstructions and comparative analyses of Kickxellomycotina fungi.</title>
        <authorList>
            <person name="Reynolds N.K."/>
            <person name="Stajich J.E."/>
            <person name="Barry K."/>
            <person name="Grigoriev I.V."/>
            <person name="Crous P."/>
            <person name="Smith M.E."/>
        </authorList>
    </citation>
    <scope>NUCLEOTIDE SEQUENCE</scope>
    <source>
        <strain evidence="1">NRRL 1566</strain>
    </source>
</reference>
<sequence>MPLCRRFWEEQTQAKQSLQYLINNSRELEAAFGSSSPQVIQLPNMLTAHNPSLARDTAQGEHSIFTKVLTRPLYLKSISQRLHSIINTPLSEMPGPLQLESCAFGMPRVHFLRGCKGVGKSYLLFAVAAQLLIEMRSIRVIYIGDCSAWKQCTDSTRRSMFLVNKLATAFIDSDEVQVMIDKWVCESGFNNDIFNPTVVSLLNEIQAYCEGKDLEILLALDNVDTVMGRDEASQEIMGYITFMKDMAYFTTLLAASDDMKADKLSTDFHASTTWIRAPFTSTESMLFIRMFNIDNMLSEWQLKKMLLLTWQYPSELNRLCGLLEHKKPENEVDSVFKEFLQTPFETSPQPFAATT</sequence>
<proteinExistence type="predicted"/>
<feature type="non-terminal residue" evidence="1">
    <location>
        <position position="355"/>
    </location>
</feature>
<dbReference type="OrthoDB" id="2303713at2759"/>
<gene>
    <name evidence="1" type="ORF">IWW36_004887</name>
</gene>
<accession>A0A9W8I9V9</accession>
<evidence type="ECO:0000313" key="2">
    <source>
        <dbReference type="Proteomes" id="UP001139887"/>
    </source>
</evidence>